<feature type="active site" description="Proton donor/acceptor" evidence="17">
    <location>
        <position position="994"/>
    </location>
</feature>
<feature type="compositionally biased region" description="Basic and acidic residues" evidence="19">
    <location>
        <begin position="358"/>
        <end position="367"/>
    </location>
</feature>
<dbReference type="GO" id="GO:0005509">
    <property type="term" value="F:calcium ion binding"/>
    <property type="evidence" value="ECO:0007669"/>
    <property type="project" value="InterPro"/>
</dbReference>
<dbReference type="InterPro" id="IPR034732">
    <property type="entry name" value="EPHD"/>
</dbReference>
<keyword evidence="10 18" id="KW-0479">Metal-binding</keyword>
<evidence type="ECO:0000256" key="2">
    <source>
        <dbReference type="ARBA" id="ARBA00001913"/>
    </source>
</evidence>
<reference evidence="22" key="1">
    <citation type="journal article" date="2013" name="Nat. Genet.">
        <title>The draft genomes of soft-shell turtle and green sea turtle yield insights into the development and evolution of the turtle-specific body plan.</title>
        <authorList>
            <person name="Wang Z."/>
            <person name="Pascual-Anaya J."/>
            <person name="Zadissa A."/>
            <person name="Li W."/>
            <person name="Niimura Y."/>
            <person name="Huang Z."/>
            <person name="Li C."/>
            <person name="White S."/>
            <person name="Xiong Z."/>
            <person name="Fang D."/>
            <person name="Wang B."/>
            <person name="Ming Y."/>
            <person name="Chen Y."/>
            <person name="Zheng Y."/>
            <person name="Kuraku S."/>
            <person name="Pignatelli M."/>
            <person name="Herrero J."/>
            <person name="Beal K."/>
            <person name="Nozawa M."/>
            <person name="Li Q."/>
            <person name="Wang J."/>
            <person name="Zhang H."/>
            <person name="Yu L."/>
            <person name="Shigenobu S."/>
            <person name="Wang J."/>
            <person name="Liu J."/>
            <person name="Flicek P."/>
            <person name="Searle S."/>
            <person name="Wang J."/>
            <person name="Kuratani S."/>
            <person name="Yin Y."/>
            <person name="Aken B."/>
            <person name="Zhang G."/>
            <person name="Irie N."/>
        </authorList>
    </citation>
    <scope>NUCLEOTIDE SEQUENCE [LARGE SCALE GENOMIC DNA]</scope>
</reference>
<evidence type="ECO:0000256" key="12">
    <source>
        <dbReference type="ARBA" id="ARBA00022771"/>
    </source>
</evidence>
<evidence type="ECO:0000256" key="17">
    <source>
        <dbReference type="PIRSR" id="PIRSR605511-1"/>
    </source>
</evidence>
<dbReference type="SUPFAM" id="SSF57903">
    <property type="entry name" value="FYVE/PHD zinc finger"/>
    <property type="match status" value="1"/>
</dbReference>
<dbReference type="PROSITE" id="PS51805">
    <property type="entry name" value="EPHD"/>
    <property type="match status" value="1"/>
</dbReference>
<dbReference type="InterPro" id="IPR001965">
    <property type="entry name" value="Znf_PHD"/>
</dbReference>
<feature type="compositionally biased region" description="Basic and acidic residues" evidence="19">
    <location>
        <begin position="749"/>
        <end position="766"/>
    </location>
</feature>
<feature type="binding site" evidence="18">
    <location>
        <position position="891"/>
    </location>
    <ligand>
        <name>substrate</name>
    </ligand>
</feature>
<comment type="cofactor">
    <cofactor evidence="3">
        <name>Mn(2+)</name>
        <dbReference type="ChEBI" id="CHEBI:29035"/>
    </cofactor>
</comment>
<dbReference type="Gene3D" id="3.30.40.10">
    <property type="entry name" value="Zinc/RING finger domain, C3HC4 (zinc finger)"/>
    <property type="match status" value="1"/>
</dbReference>
<dbReference type="InterPro" id="IPR011011">
    <property type="entry name" value="Znf_FYVE_PHD"/>
</dbReference>
<evidence type="ECO:0000313" key="21">
    <source>
        <dbReference type="EMBL" id="EMP32576.1"/>
    </source>
</evidence>
<evidence type="ECO:0000256" key="15">
    <source>
        <dbReference type="ARBA" id="ARBA00022837"/>
    </source>
</evidence>
<evidence type="ECO:0000256" key="5">
    <source>
        <dbReference type="ARBA" id="ARBA00004496"/>
    </source>
</evidence>
<keyword evidence="14 18" id="KW-0862">Zinc</keyword>
<dbReference type="SUPFAM" id="SSF63829">
    <property type="entry name" value="Calcium-dependent phosphotriesterase"/>
    <property type="match status" value="2"/>
</dbReference>
<dbReference type="FunFam" id="3.30.40.10:FF:000030">
    <property type="entry name" value="Protein Jade-1 isoform 1"/>
    <property type="match status" value="1"/>
</dbReference>
<feature type="region of interest" description="Disordered" evidence="19">
    <location>
        <begin position="582"/>
        <end position="658"/>
    </location>
</feature>
<dbReference type="Proteomes" id="UP000031443">
    <property type="component" value="Unassembled WGS sequence"/>
</dbReference>
<feature type="compositionally biased region" description="Polar residues" evidence="19">
    <location>
        <begin position="616"/>
        <end position="629"/>
    </location>
</feature>
<evidence type="ECO:0000256" key="6">
    <source>
        <dbReference type="ARBA" id="ARBA00008853"/>
    </source>
</evidence>
<feature type="binding site" evidence="18">
    <location>
        <position position="994"/>
    </location>
    <ligand>
        <name>a divalent metal cation</name>
        <dbReference type="ChEBI" id="CHEBI:60240"/>
    </ligand>
</feature>
<keyword evidence="15" id="KW-0106">Calcium</keyword>
<evidence type="ECO:0000256" key="16">
    <source>
        <dbReference type="ARBA" id="ARBA00032464"/>
    </source>
</evidence>
<dbReference type="InterPro" id="IPR018391">
    <property type="entry name" value="PQQ_b-propeller_rpt"/>
</dbReference>
<keyword evidence="13" id="KW-0378">Hydrolase</keyword>
<dbReference type="EMBL" id="KB539796">
    <property type="protein sequence ID" value="EMP32576.1"/>
    <property type="molecule type" value="Genomic_DNA"/>
</dbReference>
<dbReference type="STRING" id="8469.M7B3U6"/>
<evidence type="ECO:0000256" key="8">
    <source>
        <dbReference type="ARBA" id="ARBA00016808"/>
    </source>
</evidence>
<dbReference type="PANTHER" id="PTHR10907:SF54">
    <property type="entry name" value="REGUCALCIN"/>
    <property type="match status" value="1"/>
</dbReference>
<dbReference type="SMART" id="SM00249">
    <property type="entry name" value="PHD"/>
    <property type="match status" value="2"/>
</dbReference>
<evidence type="ECO:0000256" key="11">
    <source>
        <dbReference type="ARBA" id="ARBA00022737"/>
    </source>
</evidence>
<feature type="binding site" evidence="18">
    <location>
        <position position="808"/>
    </location>
    <ligand>
        <name>a divalent metal cation</name>
        <dbReference type="ChEBI" id="CHEBI:60240"/>
    </ligand>
</feature>
<dbReference type="InterPro" id="IPR005511">
    <property type="entry name" value="SMP-30"/>
</dbReference>
<dbReference type="GO" id="GO:0008270">
    <property type="term" value="F:zinc ion binding"/>
    <property type="evidence" value="ECO:0007669"/>
    <property type="project" value="UniProtKB-KW"/>
</dbReference>
<feature type="region of interest" description="Disordered" evidence="19">
    <location>
        <begin position="341"/>
        <end position="367"/>
    </location>
</feature>
<dbReference type="Gene3D" id="2.120.10.30">
    <property type="entry name" value="TolB, C-terminal domain"/>
    <property type="match status" value="2"/>
</dbReference>
<feature type="binding site" evidence="18">
    <location>
        <position position="893"/>
    </location>
    <ligand>
        <name>substrate</name>
    </ligand>
</feature>
<protein>
    <recommendedName>
        <fullName evidence="8">Regucalcin</fullName>
        <ecNumber evidence="7">3.1.1.17</ecNumber>
    </recommendedName>
    <alternativeName>
        <fullName evidence="16">Gluconolactonase</fullName>
    </alternativeName>
</protein>
<evidence type="ECO:0000256" key="13">
    <source>
        <dbReference type="ARBA" id="ARBA00022801"/>
    </source>
</evidence>
<accession>M7B3U6</accession>
<dbReference type="InterPro" id="IPR019542">
    <property type="entry name" value="Enhancer_polycomb-like_N"/>
</dbReference>
<dbReference type="InterPro" id="IPR008367">
    <property type="entry name" value="Regucalcin"/>
</dbReference>
<evidence type="ECO:0000256" key="14">
    <source>
        <dbReference type="ARBA" id="ARBA00022833"/>
    </source>
</evidence>
<dbReference type="PRINTS" id="PR01791">
    <property type="entry name" value="REGUCALCIN"/>
</dbReference>
<evidence type="ECO:0000256" key="9">
    <source>
        <dbReference type="ARBA" id="ARBA00022490"/>
    </source>
</evidence>
<dbReference type="InterPro" id="IPR013083">
    <property type="entry name" value="Znf_RING/FYVE/PHD"/>
</dbReference>
<dbReference type="Pfam" id="PF08450">
    <property type="entry name" value="SGL"/>
    <property type="match status" value="2"/>
</dbReference>
<dbReference type="PANTHER" id="PTHR10907">
    <property type="entry name" value="REGUCALCIN"/>
    <property type="match status" value="1"/>
</dbReference>
<keyword evidence="11" id="KW-0677">Repeat</keyword>
<keyword evidence="9" id="KW-0963">Cytoplasm</keyword>
<dbReference type="EC" id="3.1.1.17" evidence="7"/>
<name>M7B3U6_CHEMY</name>
<dbReference type="GO" id="GO:0019853">
    <property type="term" value="P:L-ascorbic acid biosynthetic process"/>
    <property type="evidence" value="ECO:0007669"/>
    <property type="project" value="TreeGrafter"/>
</dbReference>
<dbReference type="SMART" id="SM00564">
    <property type="entry name" value="PQQ"/>
    <property type="match status" value="2"/>
</dbReference>
<evidence type="ECO:0000259" key="20">
    <source>
        <dbReference type="PROSITE" id="PS51805"/>
    </source>
</evidence>
<feature type="domain" description="PHD-type" evidence="20">
    <location>
        <begin position="215"/>
        <end position="337"/>
    </location>
</feature>
<keyword evidence="12" id="KW-0863">Zinc-finger</keyword>
<evidence type="ECO:0000256" key="3">
    <source>
        <dbReference type="ARBA" id="ARBA00001936"/>
    </source>
</evidence>
<dbReference type="Pfam" id="PF13771">
    <property type="entry name" value="zf-HC5HC2H"/>
    <property type="match status" value="1"/>
</dbReference>
<dbReference type="GO" id="GO:0030234">
    <property type="term" value="F:enzyme regulator activity"/>
    <property type="evidence" value="ECO:0007669"/>
    <property type="project" value="InterPro"/>
</dbReference>
<evidence type="ECO:0000256" key="18">
    <source>
        <dbReference type="PIRSR" id="PIRSR605511-2"/>
    </source>
</evidence>
<proteinExistence type="inferred from homology"/>
<keyword evidence="22" id="KW-1185">Reference proteome</keyword>
<dbReference type="InterPro" id="IPR011042">
    <property type="entry name" value="6-blade_b-propeller_TolB-like"/>
</dbReference>
<dbReference type="InterPro" id="IPR013658">
    <property type="entry name" value="SGL"/>
</dbReference>
<feature type="region of interest" description="Disordered" evidence="19">
    <location>
        <begin position="743"/>
        <end position="772"/>
    </location>
</feature>
<comment type="subcellular location">
    <subcellularLocation>
        <location evidence="5">Cytoplasm</location>
    </subcellularLocation>
</comment>
<comment type="cofactor">
    <cofactor evidence="4">
        <name>Mg(2+)</name>
        <dbReference type="ChEBI" id="CHEBI:18420"/>
    </cofactor>
</comment>
<comment type="cofactor">
    <cofactor evidence="18">
        <name>Zn(2+)</name>
        <dbReference type="ChEBI" id="CHEBI:29105"/>
    </cofactor>
    <text evidence="18">Binds 1 divalent metal cation per subunit.</text>
</comment>
<dbReference type="GO" id="GO:0004341">
    <property type="term" value="F:gluconolactonase activity"/>
    <property type="evidence" value="ECO:0007669"/>
    <property type="project" value="UniProtKB-EC"/>
</dbReference>
<evidence type="ECO:0000256" key="19">
    <source>
        <dbReference type="SAM" id="MobiDB-lite"/>
    </source>
</evidence>
<dbReference type="GO" id="GO:0005737">
    <property type="term" value="C:cytoplasm"/>
    <property type="evidence" value="ECO:0007669"/>
    <property type="project" value="UniProtKB-SubCell"/>
</dbReference>
<organism evidence="21 22">
    <name type="scientific">Chelonia mydas</name>
    <name type="common">Green sea-turtle</name>
    <name type="synonym">Chelonia agassizi</name>
    <dbReference type="NCBI Taxonomy" id="8469"/>
    <lineage>
        <taxon>Eukaryota</taxon>
        <taxon>Metazoa</taxon>
        <taxon>Chordata</taxon>
        <taxon>Craniata</taxon>
        <taxon>Vertebrata</taxon>
        <taxon>Euteleostomi</taxon>
        <taxon>Archelosauria</taxon>
        <taxon>Testudinata</taxon>
        <taxon>Testudines</taxon>
        <taxon>Cryptodira</taxon>
        <taxon>Durocryptodira</taxon>
        <taxon>Americhelydia</taxon>
        <taxon>Chelonioidea</taxon>
        <taxon>Cheloniidae</taxon>
        <taxon>Chelonia</taxon>
    </lineage>
</organism>
<evidence type="ECO:0000256" key="1">
    <source>
        <dbReference type="ARBA" id="ARBA00001589"/>
    </source>
</evidence>
<evidence type="ECO:0000256" key="10">
    <source>
        <dbReference type="ARBA" id="ARBA00022723"/>
    </source>
</evidence>
<dbReference type="FunFam" id="2.120.10.30:FF:000027">
    <property type="entry name" value="Regucalcin homologue"/>
    <property type="match status" value="2"/>
</dbReference>
<evidence type="ECO:0000256" key="7">
    <source>
        <dbReference type="ARBA" id="ARBA00013227"/>
    </source>
</evidence>
<gene>
    <name evidence="21" type="ORF">UY3_10275</name>
</gene>
<comment type="cofactor">
    <cofactor evidence="2">
        <name>Ca(2+)</name>
        <dbReference type="ChEBI" id="CHEBI:29108"/>
    </cofactor>
</comment>
<dbReference type="eggNOG" id="KOG4499">
    <property type="taxonomic scope" value="Eukaryota"/>
</dbReference>
<feature type="binding site" evidence="18">
    <location>
        <position position="944"/>
    </location>
    <ligand>
        <name>a divalent metal cation</name>
        <dbReference type="ChEBI" id="CHEBI:60240"/>
    </ligand>
</feature>
<sequence>MKRHRHLSTSDSSDNESLVVAKNCKVINIQYIFLFSEQELLTVGGDCLVKGEKPGLWLMDRTIDGCVTMVFRKDLISAMKLPDSHHVNPDEYYLFADTWKQEWEKGVQVPASPDTIPQPSLRVVAEKVKEVLYTRPRKYIHCSSQEPTEPGYINILELAESVCRYDLDDMDIFWLQELNEELTEMGCGPLDENTMEKTVEVLERQCHENMNHAIETEEGLGIEYDENVICDVCRSPDSEDGNDMVFCDKCNVCVHQVSIACPERMEPITKVSHIPPSRWALVCSLCKLKTGACIQCSVKSCITAFHVTCAFEHSLEMKAILDDGDEVKFKSYCLKHSKNKQNSVPDVEENPKSMADQKQTESEKTSLRAQKLRELEEEFYSLVKVEDVAAELGLPKIAVDFIYNYWKLKRKSNLNKPLFPPKEDEENGLVQPKEDSIHTRMRMFMHLRQDLERVRNLCYMVSRREKLKLSHSKVHEQVFNLQVQLINQEIAAGHSLTSALENTLFYPPPRITLKLKMPKSALGDCKNNSMKPGNRPLSPDNITVYNKRNVQMSKESFEIKAKSYSRYPHDNRSNGLLVGIGKTRNETKDSGPAQSPEFHRGQSSGKPLALQAALHGQSSIGNGKMQQENSRLKKSNGLMGRAGDVTQRDRSSQTPYEQESVLTAHLASQSNFRKSTIEHFSRSFKEATNSLVRTTEDLRCCEKPTRRLSTKERLWSKQTLEFQTGGAPYQDNDGYCPDLELSDSEAESDENKEQVRLRRSSSERESQILPIGGGTRQEVQKIGVPTFDQEMSSIKVECVVNENCKIGESPVWEEKESSLIYVDISGKKICRWNSFTKQVQSVSVDAPVSSVALRKSGDYVVTLGTRFAALKWKDQSVTTIVHVDKDKPNNRFNDGKVDPAGRFFAGTMAEEIRPAVLERHQGALYTLFPDHSVVKHFDQVDISNGLDWSLDHKTFFYIDSLSFSVDAFDYDLQTGKISNRRSMYKLEKEESIPDGMCIDTEGKLWVACYDGGRVIRLDPETGKSVQTVKLPVDKTTSCCFGGKDYSEMYVTSACQGMDDESFSRQPQAGGIFKAMSSIKIESVVKEKNRMGECPVWEERENALVYVDINSQKVCRWNSVTNEVHSVSVDARVGSVALRKCGGYVIALGTRFAFLNWETESVTTIAELEQDKPNNRFNDGKVDPKGRFFAGTMAEETEPGVRARCQGALYTLFSDYSVVKQLDQVNISNGLDWSLDHRTFFHIDSLAYAVHAFDYDVHTGKIACGKVLYQLEKEEQMPDGMCIDAEGKLWVACIDGGRVIRIDPETGKRIQTVKLPASRITSCCFGGKDYSEMYVTSAYDGLDKASLAKEPRAGEIFKVIEFCFFQLKDLNILGATTLNNATPKSFCGSGLKFPAFILFGRSQLPLAVVHRSRPMGAAGSGSQQIPRSTLLPAVPIGLERRTVASGN</sequence>
<comment type="similarity">
    <text evidence="6">Belongs to the SMP-30/CGR1 family.</text>
</comment>
<evidence type="ECO:0000313" key="22">
    <source>
        <dbReference type="Proteomes" id="UP000031443"/>
    </source>
</evidence>
<dbReference type="Pfam" id="PF10513">
    <property type="entry name" value="EPL1"/>
    <property type="match status" value="1"/>
</dbReference>
<evidence type="ECO:0000256" key="4">
    <source>
        <dbReference type="ARBA" id="ARBA00001946"/>
    </source>
</evidence>
<feature type="binding site" evidence="18">
    <location>
        <position position="911"/>
    </location>
    <ligand>
        <name>substrate</name>
    </ligand>
</feature>
<comment type="catalytic activity">
    <reaction evidence="1">
        <text>D-glucono-1,5-lactone + H2O = D-gluconate + H(+)</text>
        <dbReference type="Rhea" id="RHEA:10440"/>
        <dbReference type="ChEBI" id="CHEBI:15377"/>
        <dbReference type="ChEBI" id="CHEBI:15378"/>
        <dbReference type="ChEBI" id="CHEBI:16217"/>
        <dbReference type="ChEBI" id="CHEBI:18391"/>
        <dbReference type="EC" id="3.1.1.17"/>
    </reaction>
</comment>
<dbReference type="PRINTS" id="PR01790">
    <property type="entry name" value="SMP30FAMILY"/>
</dbReference>